<evidence type="ECO:0000313" key="3">
    <source>
        <dbReference type="EMBL" id="QCB16424.1"/>
    </source>
</evidence>
<feature type="chain" id="PRO_5026269816" description="GIY-YIG domain-containing protein" evidence="1">
    <location>
        <begin position="16"/>
        <end position="445"/>
    </location>
</feature>
<dbReference type="EMBL" id="MH407470">
    <property type="protein sequence ID" value="QCB16424.1"/>
    <property type="molecule type" value="Genomic_DNA"/>
</dbReference>
<evidence type="ECO:0000256" key="1">
    <source>
        <dbReference type="SAM" id="SignalP"/>
    </source>
</evidence>
<organism evidence="3">
    <name type="scientific">Armillaria borealis</name>
    <dbReference type="NCBI Taxonomy" id="47425"/>
    <lineage>
        <taxon>Eukaryota</taxon>
        <taxon>Fungi</taxon>
        <taxon>Dikarya</taxon>
        <taxon>Basidiomycota</taxon>
        <taxon>Agaricomycotina</taxon>
        <taxon>Agaricomycetes</taxon>
        <taxon>Agaricomycetidae</taxon>
        <taxon>Agaricales</taxon>
        <taxon>Marasmiineae</taxon>
        <taxon>Physalacriaceae</taxon>
        <taxon>Armillaria</taxon>
    </lineage>
</organism>
<keyword evidence="3" id="KW-0496">Mitochondrion</keyword>
<evidence type="ECO:0000259" key="2">
    <source>
        <dbReference type="SMART" id="SM00465"/>
    </source>
</evidence>
<dbReference type="RefSeq" id="YP_009631644.1">
    <property type="nucleotide sequence ID" value="NC_042230.1"/>
</dbReference>
<geneLocation type="mitochondrion" evidence="3"/>
<sequence length="445" mass="49549">MIVFAISILRALTNGLVDLGFNYSVNQFSNEVVEISGCLCTLLKISGSTTINKSNKGSFVLLPHVGHFQLAGSDITRSKFKELLSSISGVYVWTHIKTNNQYVGSSKNLASRLVDYLRTTYHQGQLKRAQSGTLAISRAMVKYPVLAEQWTLDIYPCTDYLALEDFCLVQFLCSLNIRRTATPGPYNPNTLPINQGENNPNFGKLGSVSAHWGGKHSEEQRANWSVARSNSYYIYSIISKKLVAGPLLGLKGLSEHFNLTLRKAESIAYSGSIFLDQFIITKSPFSKSELELQIARSKLVTGSNWINLPLYVYNNEGTILLAKFSSVKEYFSLYSPSKLILQRLLALSLPWNNYLFSLSYIESADNSLDPNNSVQFIGAPIKKGHAVLPIYGFNPDSGSYKVWPSVRACLVELKGSPDLNPATLLLRLKHNELYEGYYLSTSPFD</sequence>
<dbReference type="GeneID" id="40135583"/>
<keyword evidence="1" id="KW-0732">Signal</keyword>
<dbReference type="InterPro" id="IPR000305">
    <property type="entry name" value="GIY-YIG_endonuc"/>
</dbReference>
<dbReference type="SUPFAM" id="SSF82771">
    <property type="entry name" value="GIY-YIG endonuclease"/>
    <property type="match status" value="1"/>
</dbReference>
<dbReference type="SMART" id="SM00465">
    <property type="entry name" value="GIYc"/>
    <property type="match status" value="1"/>
</dbReference>
<dbReference type="AlphaFoldDB" id="A0A4D6FF46"/>
<dbReference type="Pfam" id="PF01541">
    <property type="entry name" value="GIY-YIG"/>
    <property type="match status" value="1"/>
</dbReference>
<accession>A0A4D6FF46</accession>
<reference evidence="3" key="1">
    <citation type="journal article" date="2019" name="BMC Genomics">
        <title>Mobile genetic elements explain size variation in the mitochondrial genomes of four closely-related Armillaria species.</title>
        <authorList>
            <person name="Kolesnikova A.I."/>
            <person name="Putintseva Y.A."/>
            <person name="Simonov E.P."/>
            <person name="Biriukov V.V."/>
            <person name="Oreshkova N.V."/>
            <person name="Pavlov I.N."/>
            <person name="Sharov V.V."/>
            <person name="Kuzmin D.A."/>
            <person name="Anderson J.B."/>
            <person name="Krutovsky K.V."/>
        </authorList>
    </citation>
    <scope>NUCLEOTIDE SEQUENCE [LARGE SCALE GENOMIC DNA]</scope>
</reference>
<dbReference type="InterPro" id="IPR035901">
    <property type="entry name" value="GIY-YIG_endonuc_sf"/>
</dbReference>
<dbReference type="Gene3D" id="3.40.1440.10">
    <property type="entry name" value="GIY-YIG endonuclease"/>
    <property type="match status" value="1"/>
</dbReference>
<gene>
    <name evidence="3" type="primary">oi9cox1</name>
</gene>
<name>A0A4D6FF46_9AGAR</name>
<proteinExistence type="predicted"/>
<protein>
    <recommendedName>
        <fullName evidence="2">GIY-YIG domain-containing protein</fullName>
    </recommendedName>
</protein>
<feature type="signal peptide" evidence="1">
    <location>
        <begin position="1"/>
        <end position="15"/>
    </location>
</feature>
<feature type="domain" description="GIY-YIG" evidence="2">
    <location>
        <begin position="87"/>
        <end position="181"/>
    </location>
</feature>